<proteinExistence type="predicted"/>
<protein>
    <submittedName>
        <fullName evidence="1">Protein of uncharacterized function (DUF3006)</fullName>
    </submittedName>
</protein>
<dbReference type="AlphaFoldDB" id="A0A173Z2B6"/>
<name>A0A173Z2B6_9CLOT</name>
<dbReference type="EMBL" id="CYZV01000004">
    <property type="protein sequence ID" value="CUN69863.1"/>
    <property type="molecule type" value="Genomic_DNA"/>
</dbReference>
<dbReference type="InterPro" id="IPR021377">
    <property type="entry name" value="DUF3006"/>
</dbReference>
<dbReference type="Proteomes" id="UP000095558">
    <property type="component" value="Unassembled WGS sequence"/>
</dbReference>
<accession>A0A173Z2B6</accession>
<evidence type="ECO:0000313" key="2">
    <source>
        <dbReference type="Proteomes" id="UP000095558"/>
    </source>
</evidence>
<dbReference type="OrthoDB" id="164847at2"/>
<reference evidence="1 2" key="1">
    <citation type="submission" date="2015-09" db="EMBL/GenBank/DDBJ databases">
        <authorList>
            <consortium name="Pathogen Informatics"/>
        </authorList>
    </citation>
    <scope>NUCLEOTIDE SEQUENCE [LARGE SCALE GENOMIC DNA]</scope>
    <source>
        <strain evidence="1 2">2789STDY5834855</strain>
    </source>
</reference>
<dbReference type="Pfam" id="PF11213">
    <property type="entry name" value="DUF3006"/>
    <property type="match status" value="1"/>
</dbReference>
<sequence length="75" mass="8614">MEKKKFIVDRIEGNSIVLEDEKQGIILIDINLFDTKPSEGDVVVEIDDNSFKVNEDATKERKSNINALMKGMWEE</sequence>
<evidence type="ECO:0000313" key="1">
    <source>
        <dbReference type="EMBL" id="CUN69863.1"/>
    </source>
</evidence>
<dbReference type="RefSeq" id="WP_055275274.1">
    <property type="nucleotide sequence ID" value="NZ_CYZV01000004.1"/>
</dbReference>
<gene>
    <name evidence="1" type="ORF">ERS852470_00514</name>
</gene>
<organism evidence="1 2">
    <name type="scientific">Clostridium disporicum</name>
    <dbReference type="NCBI Taxonomy" id="84024"/>
    <lineage>
        <taxon>Bacteria</taxon>
        <taxon>Bacillati</taxon>
        <taxon>Bacillota</taxon>
        <taxon>Clostridia</taxon>
        <taxon>Eubacteriales</taxon>
        <taxon>Clostridiaceae</taxon>
        <taxon>Clostridium</taxon>
    </lineage>
</organism>